<proteinExistence type="predicted"/>
<reference evidence="1" key="1">
    <citation type="submission" date="2023-04" db="EMBL/GenBank/DDBJ databases">
        <title>Ambrosiozyma monospora NBRC 10751.</title>
        <authorList>
            <person name="Ichikawa N."/>
            <person name="Sato H."/>
            <person name="Tonouchi N."/>
        </authorList>
    </citation>
    <scope>NUCLEOTIDE SEQUENCE</scope>
    <source>
        <strain evidence="1">NBRC 10751</strain>
    </source>
</reference>
<sequence>MSYETNEEIVKEELESLAVIFPELTLDQDHKSGSMSIPIKTDKPLQIVYNNTNGHPLYSMKINDLPPILLHFKLPVGYPYDEPPQITLKTEESWLSEEKLDEIKGELINLWDQFHDAVLYSIIDYLISGSEDLFGVVDLENPFKVPTTKLMTKLDKFNKSQQRKEFDSQIFTCEICQMEVSGVKVSRFDECGHCFCNDCLNDYFTSVITRGEVDSVHCPSYECTKKYVKLNTDMQSTEASLDLKTADLPKFEKEFFKIPIPLDILETCLTDKSLIQRYKTLFEKQQFQRYRNILPRRVAECPRSTCLVTFLRDDDADDLTICPKCKFAFCIGCKHSWHGKMNSCGRYMKLPSDEIEMWIQSEPDSVTRQNLIFKYGKHRFELAVSEYLADQAFEEMIKSDEVDIIQCPSCKTPIQRSDGCNKMKCSKCACFFCNLCSAMLNKDDPYVHYADPESPCYQRLFEGTEIADAVHGEDAVPIFPM</sequence>
<dbReference type="Proteomes" id="UP001165064">
    <property type="component" value="Unassembled WGS sequence"/>
</dbReference>
<keyword evidence="2" id="KW-1185">Reference proteome</keyword>
<name>A0ACB5SS33_AMBMO</name>
<accession>A0ACB5SS33</accession>
<protein>
    <submittedName>
        <fullName evidence="1">Unnamed protein product</fullName>
    </submittedName>
</protein>
<comment type="caution">
    <text evidence="1">The sequence shown here is derived from an EMBL/GenBank/DDBJ whole genome shotgun (WGS) entry which is preliminary data.</text>
</comment>
<evidence type="ECO:0000313" key="1">
    <source>
        <dbReference type="EMBL" id="GME71168.1"/>
    </source>
</evidence>
<evidence type="ECO:0000313" key="2">
    <source>
        <dbReference type="Proteomes" id="UP001165064"/>
    </source>
</evidence>
<gene>
    <name evidence="1" type="ORF">Amon02_000048200</name>
</gene>
<dbReference type="EMBL" id="BSXS01000162">
    <property type="protein sequence ID" value="GME71168.1"/>
    <property type="molecule type" value="Genomic_DNA"/>
</dbReference>
<organism evidence="1 2">
    <name type="scientific">Ambrosiozyma monospora</name>
    <name type="common">Yeast</name>
    <name type="synonym">Endomycopsis monosporus</name>
    <dbReference type="NCBI Taxonomy" id="43982"/>
    <lineage>
        <taxon>Eukaryota</taxon>
        <taxon>Fungi</taxon>
        <taxon>Dikarya</taxon>
        <taxon>Ascomycota</taxon>
        <taxon>Saccharomycotina</taxon>
        <taxon>Pichiomycetes</taxon>
        <taxon>Pichiales</taxon>
        <taxon>Pichiaceae</taxon>
        <taxon>Ambrosiozyma</taxon>
    </lineage>
</organism>